<comment type="similarity">
    <text evidence="1">Belongs to the glycosyl hydrolase 13 family.</text>
</comment>
<dbReference type="SUPFAM" id="SSF51445">
    <property type="entry name" value="(Trans)glycosidases"/>
    <property type="match status" value="1"/>
</dbReference>
<dbReference type="InterPro" id="IPR011837">
    <property type="entry name" value="Glycogen_debranch_GlgX"/>
</dbReference>
<dbReference type="EMBL" id="CP040098">
    <property type="protein sequence ID" value="QCQ23461.1"/>
    <property type="molecule type" value="Genomic_DNA"/>
</dbReference>
<dbReference type="Gene3D" id="2.60.40.1180">
    <property type="entry name" value="Golgi alpha-mannosidase II"/>
    <property type="match status" value="1"/>
</dbReference>
<dbReference type="InterPro" id="IPR014756">
    <property type="entry name" value="Ig_E-set"/>
</dbReference>
<evidence type="ECO:0000259" key="5">
    <source>
        <dbReference type="SMART" id="SM00642"/>
    </source>
</evidence>
<dbReference type="Pfam" id="PF02922">
    <property type="entry name" value="CBM_48"/>
    <property type="match status" value="1"/>
</dbReference>
<dbReference type="KEGG" id="dax:FDQ92_05575"/>
<dbReference type="PANTHER" id="PTHR43002">
    <property type="entry name" value="GLYCOGEN DEBRANCHING ENZYME"/>
    <property type="match status" value="1"/>
</dbReference>
<sequence length="697" mass="79186">MPAKSHKIRRGYRYPPGSSRMARGVNFSVFSRYATSMELRLYESARSLEPFQVIRLDPNVHRTFFFWHVFVQDLPPGVHYTWRADGPGDTAVSGHRFDKRVELLDPWTKTVTCDFWDRRRTSRMPGQGLSSMRAAVVDGAYDWERDRPLNHPLEKCIIYELHVGGFTRHPSAGVRHPGTFLGVIEKIPHLKDLGITDVELMPCMAFDEQDVPEPAAALGLRNFWGYSTHSFFSPHPGYGTSPRPGSHLQEFRDMVKALHRAGIGVILDVAINHTAEGGAEGPIINFKGFANEIFYHLDPADKSRYVDYTGCGNTVNCNHPLVSRFILHCLEYWVREMHVDGFRFDLASVLARGEDGRPMPHAPVLWSIEFSEALADAKIIAEAWDAAGLYQVGAFPGFRWSEWNGRYRDVVRRFVRGDKGLVGEMATRLAGSSDFYEPQGRLPTNGVNFVTCHDGFTLWDLVSYERKHNEANGEDNRDGTDENFSWNCGVEGETRDPRILSLRKRQVRNFMAILFLSQGVPMILAGDEMLRTQNGNNNAYCQDNPLGWVDWTLNETNQGMLRFVRQMISLRKRHPSLMRKRFLTGKKVPGRPLPDVAWHGRRLGEPLWDDPEAQVLAFTLAGVGRGEEDLHVILNPAQSILNAPLPNLSGRRWHRAVDTSMDSPQDILEPQDQPAVKGSFYLVRPHSVVVFESRRRL</sequence>
<dbReference type="OrthoDB" id="9760647at2"/>
<dbReference type="CDD" id="cd02856">
    <property type="entry name" value="E_set_GDE_Isoamylase_N"/>
    <property type="match status" value="1"/>
</dbReference>
<evidence type="ECO:0000313" key="6">
    <source>
        <dbReference type="EMBL" id="QCQ23461.1"/>
    </source>
</evidence>
<dbReference type="SUPFAM" id="SSF51011">
    <property type="entry name" value="Glycosyl hydrolase domain"/>
    <property type="match status" value="1"/>
</dbReference>
<gene>
    <name evidence="6" type="primary">glgX</name>
    <name evidence="6" type="ORF">FDQ92_05575</name>
</gene>
<evidence type="ECO:0000313" key="7">
    <source>
        <dbReference type="Proteomes" id="UP000298602"/>
    </source>
</evidence>
<dbReference type="Proteomes" id="UP000298602">
    <property type="component" value="Chromosome"/>
</dbReference>
<name>A0A4V1ES05_9BACT</name>
<dbReference type="InterPro" id="IPR017853">
    <property type="entry name" value="GH"/>
</dbReference>
<dbReference type="InterPro" id="IPR006047">
    <property type="entry name" value="GH13_cat_dom"/>
</dbReference>
<keyword evidence="7" id="KW-1185">Reference proteome</keyword>
<accession>A0A4V1ES05</accession>
<reference evidence="6 7" key="1">
    <citation type="submission" date="2019-05" db="EMBL/GenBank/DDBJ databases">
        <title>The Complete Genome Sequence of the n-alkane-degrading Desulfoglaeba alkanexedens ALDC reveals multiple alkylsuccinate synthase gene clusters.</title>
        <authorList>
            <person name="Callaghan A.V."/>
            <person name="Davidova I.A."/>
            <person name="Duncan K.E."/>
            <person name="Morris B."/>
            <person name="McInerney M.J."/>
        </authorList>
    </citation>
    <scope>NUCLEOTIDE SEQUENCE [LARGE SCALE GENOMIC DNA]</scope>
    <source>
        <strain evidence="6 7">ALDC</strain>
    </source>
</reference>
<dbReference type="Pfam" id="PF00128">
    <property type="entry name" value="Alpha-amylase"/>
    <property type="match status" value="1"/>
</dbReference>
<evidence type="ECO:0000256" key="3">
    <source>
        <dbReference type="ARBA" id="ARBA00022946"/>
    </source>
</evidence>
<dbReference type="Gene3D" id="2.60.40.10">
    <property type="entry name" value="Immunoglobulins"/>
    <property type="match status" value="1"/>
</dbReference>
<evidence type="ECO:0000256" key="4">
    <source>
        <dbReference type="ARBA" id="ARBA00023295"/>
    </source>
</evidence>
<keyword evidence="4" id="KW-0326">Glycosidase</keyword>
<protein>
    <submittedName>
        <fullName evidence="6">Glycogen debranching protein GlgX</fullName>
    </submittedName>
</protein>
<dbReference type="InterPro" id="IPR048650">
    <property type="entry name" value="ISOA1-3-like_C"/>
</dbReference>
<dbReference type="InterPro" id="IPR044505">
    <property type="entry name" value="GlgX_Isoamylase_N_E_set"/>
</dbReference>
<dbReference type="Gene3D" id="3.20.20.80">
    <property type="entry name" value="Glycosidases"/>
    <property type="match status" value="1"/>
</dbReference>
<dbReference type="CDD" id="cd11326">
    <property type="entry name" value="AmyAc_Glg_debranch"/>
    <property type="match status" value="1"/>
</dbReference>
<dbReference type="AlphaFoldDB" id="A0A4V1ES05"/>
<dbReference type="InterPro" id="IPR013783">
    <property type="entry name" value="Ig-like_fold"/>
</dbReference>
<dbReference type="InterPro" id="IPR004193">
    <property type="entry name" value="Glyco_hydro_13_N"/>
</dbReference>
<organism evidence="6 7">
    <name type="scientific">Desulfoglaeba alkanexedens ALDC</name>
    <dbReference type="NCBI Taxonomy" id="980445"/>
    <lineage>
        <taxon>Bacteria</taxon>
        <taxon>Pseudomonadati</taxon>
        <taxon>Thermodesulfobacteriota</taxon>
        <taxon>Syntrophobacteria</taxon>
        <taxon>Syntrophobacterales</taxon>
        <taxon>Syntrophobacteraceae</taxon>
        <taxon>Desulfoglaeba</taxon>
    </lineage>
</organism>
<keyword evidence="2" id="KW-0378">Hydrolase</keyword>
<dbReference type="SMART" id="SM00642">
    <property type="entry name" value="Aamy"/>
    <property type="match status" value="1"/>
</dbReference>
<dbReference type="NCBIfam" id="TIGR02100">
    <property type="entry name" value="glgX_debranch"/>
    <property type="match status" value="1"/>
</dbReference>
<reference evidence="6 7" key="2">
    <citation type="submission" date="2019-05" db="EMBL/GenBank/DDBJ databases">
        <authorList>
            <person name="Suflita J.M."/>
            <person name="Marks C.R."/>
        </authorList>
    </citation>
    <scope>NUCLEOTIDE SEQUENCE [LARGE SCALE GENOMIC DNA]</scope>
    <source>
        <strain evidence="6 7">ALDC</strain>
    </source>
</reference>
<dbReference type="GO" id="GO:0019156">
    <property type="term" value="F:isoamylase activity"/>
    <property type="evidence" value="ECO:0007669"/>
    <property type="project" value="UniProtKB-ARBA"/>
</dbReference>
<evidence type="ECO:0000256" key="2">
    <source>
        <dbReference type="ARBA" id="ARBA00022801"/>
    </source>
</evidence>
<dbReference type="GO" id="GO:0004135">
    <property type="term" value="F:amylo-alpha-1,6-glucosidase activity"/>
    <property type="evidence" value="ECO:0007669"/>
    <property type="project" value="InterPro"/>
</dbReference>
<keyword evidence="3" id="KW-0809">Transit peptide</keyword>
<proteinExistence type="inferred from homology"/>
<evidence type="ECO:0000256" key="1">
    <source>
        <dbReference type="ARBA" id="ARBA00008061"/>
    </source>
</evidence>
<dbReference type="SUPFAM" id="SSF81296">
    <property type="entry name" value="E set domains"/>
    <property type="match status" value="1"/>
</dbReference>
<dbReference type="GO" id="GO:0005980">
    <property type="term" value="P:glycogen catabolic process"/>
    <property type="evidence" value="ECO:0007669"/>
    <property type="project" value="InterPro"/>
</dbReference>
<dbReference type="InterPro" id="IPR013780">
    <property type="entry name" value="Glyco_hydro_b"/>
</dbReference>
<feature type="domain" description="Glycosyl hydrolase family 13 catalytic" evidence="5">
    <location>
        <begin position="160"/>
        <end position="571"/>
    </location>
</feature>
<dbReference type="Pfam" id="PF21156">
    <property type="entry name" value="ISOA1-3_C"/>
    <property type="match status" value="1"/>
</dbReference>